<accession>A0A077MEC8</accession>
<evidence type="ECO:0000313" key="10">
    <source>
        <dbReference type="Proteomes" id="UP000035720"/>
    </source>
</evidence>
<evidence type="ECO:0000256" key="2">
    <source>
        <dbReference type="ARBA" id="ARBA00022448"/>
    </source>
</evidence>
<comment type="caution">
    <text evidence="9">The sequence shown here is derived from an EMBL/GenBank/DDBJ whole genome shotgun (WGS) entry which is preliminary data.</text>
</comment>
<feature type="transmembrane region" description="Helical" evidence="8">
    <location>
        <begin position="128"/>
        <end position="154"/>
    </location>
</feature>
<dbReference type="GO" id="GO:0005886">
    <property type="term" value="C:plasma membrane"/>
    <property type="evidence" value="ECO:0007669"/>
    <property type="project" value="UniProtKB-SubCell"/>
</dbReference>
<dbReference type="STRING" id="1193518.BN13_980006"/>
<dbReference type="PANTHER" id="PTHR23513:SF6">
    <property type="entry name" value="MAJOR FACILITATOR SUPERFAMILY ASSOCIATED DOMAIN-CONTAINING PROTEIN"/>
    <property type="match status" value="1"/>
</dbReference>
<dbReference type="SUPFAM" id="SSF103473">
    <property type="entry name" value="MFS general substrate transporter"/>
    <property type="match status" value="1"/>
</dbReference>
<dbReference type="Proteomes" id="UP000035720">
    <property type="component" value="Unassembled WGS sequence"/>
</dbReference>
<comment type="subcellular location">
    <subcellularLocation>
        <location evidence="1">Cell membrane</location>
        <topology evidence="1">Multi-pass membrane protein</topology>
    </subcellularLocation>
</comment>
<organism evidence="9 10">
    <name type="scientific">Nostocoides jenkinsii Ben 74</name>
    <dbReference type="NCBI Taxonomy" id="1193518"/>
    <lineage>
        <taxon>Bacteria</taxon>
        <taxon>Bacillati</taxon>
        <taxon>Actinomycetota</taxon>
        <taxon>Actinomycetes</taxon>
        <taxon>Micrococcales</taxon>
        <taxon>Intrasporangiaceae</taxon>
        <taxon>Nostocoides</taxon>
    </lineage>
</organism>
<keyword evidence="5 8" id="KW-1133">Transmembrane helix</keyword>
<feature type="region of interest" description="Disordered" evidence="7">
    <location>
        <begin position="159"/>
        <end position="180"/>
    </location>
</feature>
<dbReference type="EMBL" id="CAJC01000214">
    <property type="protein sequence ID" value="CCI55069.1"/>
    <property type="molecule type" value="Genomic_DNA"/>
</dbReference>
<dbReference type="AlphaFoldDB" id="A0A077MEC8"/>
<evidence type="ECO:0000256" key="6">
    <source>
        <dbReference type="ARBA" id="ARBA00023136"/>
    </source>
</evidence>
<keyword evidence="3" id="KW-1003">Cell membrane</keyword>
<proteinExistence type="predicted"/>
<dbReference type="PANTHER" id="PTHR23513">
    <property type="entry name" value="INTEGRAL MEMBRANE EFFLUX PROTEIN-RELATED"/>
    <property type="match status" value="1"/>
</dbReference>
<feature type="transmembrane region" description="Helical" evidence="8">
    <location>
        <begin position="14"/>
        <end position="32"/>
    </location>
</feature>
<sequence length="180" mass="18830">MLAVTEFDAGARDMGFLAAATWLPWLLIRLPAEVWIDRGDARRIMIRADLWSAAVTASVPVAWAFGHLTLAHVFAAALGVGFGSVFFRTAYASLVPQVVAKDDLEQANSRLVGTESAMQIAGPGVGGALVALVGAAYTVVLDSISFLVSAMCLARMRPGAMSRPTPPAREPMLTSAASAG</sequence>
<evidence type="ECO:0000313" key="9">
    <source>
        <dbReference type="EMBL" id="CCI55069.1"/>
    </source>
</evidence>
<reference evidence="9 10" key="1">
    <citation type="journal article" date="2013" name="ISME J.">
        <title>A metabolic model for members of the genus Tetrasphaera involved in enhanced biological phosphorus removal.</title>
        <authorList>
            <person name="Kristiansen R."/>
            <person name="Nguyen H.T.T."/>
            <person name="Saunders A.M."/>
            <person name="Nielsen J.L."/>
            <person name="Wimmer R."/>
            <person name="Le V.Q."/>
            <person name="McIlroy S.J."/>
            <person name="Petrovski S."/>
            <person name="Seviour R.J."/>
            <person name="Calteau A."/>
            <person name="Nielsen K.L."/>
            <person name="Nielsen P.H."/>
        </authorList>
    </citation>
    <scope>NUCLEOTIDE SEQUENCE [LARGE SCALE GENOMIC DNA]</scope>
    <source>
        <strain evidence="9 10">Ben 74</strain>
    </source>
</reference>
<feature type="transmembrane region" description="Helical" evidence="8">
    <location>
        <begin position="53"/>
        <end position="78"/>
    </location>
</feature>
<protein>
    <submittedName>
        <fullName evidence="9">Putative export protein</fullName>
    </submittedName>
</protein>
<evidence type="ECO:0000256" key="1">
    <source>
        <dbReference type="ARBA" id="ARBA00004651"/>
    </source>
</evidence>
<evidence type="ECO:0000256" key="5">
    <source>
        <dbReference type="ARBA" id="ARBA00022989"/>
    </source>
</evidence>
<gene>
    <name evidence="9" type="ORF">BN13_980006</name>
</gene>
<dbReference type="InterPro" id="IPR036259">
    <property type="entry name" value="MFS_trans_sf"/>
</dbReference>
<name>A0A077MEC8_9MICO</name>
<evidence type="ECO:0000256" key="7">
    <source>
        <dbReference type="SAM" id="MobiDB-lite"/>
    </source>
</evidence>
<evidence type="ECO:0000256" key="8">
    <source>
        <dbReference type="SAM" id="Phobius"/>
    </source>
</evidence>
<dbReference type="InterPro" id="IPR010290">
    <property type="entry name" value="TM_effector"/>
</dbReference>
<keyword evidence="4 8" id="KW-0812">Transmembrane</keyword>
<keyword evidence="6 8" id="KW-0472">Membrane</keyword>
<keyword evidence="10" id="KW-1185">Reference proteome</keyword>
<evidence type="ECO:0000256" key="3">
    <source>
        <dbReference type="ARBA" id="ARBA00022475"/>
    </source>
</evidence>
<dbReference type="Gene3D" id="1.20.1250.20">
    <property type="entry name" value="MFS general substrate transporter like domains"/>
    <property type="match status" value="1"/>
</dbReference>
<keyword evidence="2" id="KW-0813">Transport</keyword>
<dbReference type="Pfam" id="PF05977">
    <property type="entry name" value="MFS_3"/>
    <property type="match status" value="1"/>
</dbReference>
<evidence type="ECO:0000256" key="4">
    <source>
        <dbReference type="ARBA" id="ARBA00022692"/>
    </source>
</evidence>